<keyword evidence="1" id="KW-0472">Membrane</keyword>
<proteinExistence type="predicted"/>
<name>A0ABY7TMU7_9SPHN</name>
<sequence length="125" mass="13148">MASWAADPPVLREAGGHASLASMIAPQPGSTIAVAIAAARRRIVTHFREAGATSAETAVAYTPGRLIERRQFERMTRKGVLVAGADGRWHLDEAALKDDTSKRRKRIGFAMIAGAVVAAAVAAIS</sequence>
<keyword evidence="1" id="KW-1133">Transmembrane helix</keyword>
<keyword evidence="3" id="KW-1185">Reference proteome</keyword>
<reference evidence="2 3" key="1">
    <citation type="submission" date="2023-02" db="EMBL/GenBank/DDBJ databases">
        <title>Genome sequence of Sphingomonas naphthae.</title>
        <authorList>
            <person name="Kim S."/>
            <person name="Heo J."/>
            <person name="Kwon S.-W."/>
        </authorList>
    </citation>
    <scope>NUCLEOTIDE SEQUENCE [LARGE SCALE GENOMIC DNA]</scope>
    <source>
        <strain evidence="2 3">KACC 18716</strain>
    </source>
</reference>
<protein>
    <submittedName>
        <fullName evidence="2">Uncharacterized protein</fullName>
    </submittedName>
</protein>
<feature type="transmembrane region" description="Helical" evidence="1">
    <location>
        <begin position="107"/>
        <end position="124"/>
    </location>
</feature>
<gene>
    <name evidence="2" type="ORF">PQ455_00440</name>
</gene>
<dbReference type="EMBL" id="CP117411">
    <property type="protein sequence ID" value="WCT73735.1"/>
    <property type="molecule type" value="Genomic_DNA"/>
</dbReference>
<accession>A0ABY7TMU7</accession>
<organism evidence="2 3">
    <name type="scientific">Sphingomonas naphthae</name>
    <dbReference type="NCBI Taxonomy" id="1813468"/>
    <lineage>
        <taxon>Bacteria</taxon>
        <taxon>Pseudomonadati</taxon>
        <taxon>Pseudomonadota</taxon>
        <taxon>Alphaproteobacteria</taxon>
        <taxon>Sphingomonadales</taxon>
        <taxon>Sphingomonadaceae</taxon>
        <taxon>Sphingomonas</taxon>
    </lineage>
</organism>
<evidence type="ECO:0000313" key="3">
    <source>
        <dbReference type="Proteomes" id="UP001220395"/>
    </source>
</evidence>
<keyword evidence="1" id="KW-0812">Transmembrane</keyword>
<dbReference type="RefSeq" id="WP_273688208.1">
    <property type="nucleotide sequence ID" value="NZ_CP117411.1"/>
</dbReference>
<evidence type="ECO:0000256" key="1">
    <source>
        <dbReference type="SAM" id="Phobius"/>
    </source>
</evidence>
<evidence type="ECO:0000313" key="2">
    <source>
        <dbReference type="EMBL" id="WCT73735.1"/>
    </source>
</evidence>
<dbReference type="Proteomes" id="UP001220395">
    <property type="component" value="Chromosome"/>
</dbReference>